<keyword evidence="1" id="KW-0863">Zinc-finger</keyword>
<dbReference type="Gene3D" id="4.10.60.10">
    <property type="entry name" value="Zinc finger, CCHC-type"/>
    <property type="match status" value="1"/>
</dbReference>
<feature type="compositionally biased region" description="Basic residues" evidence="2">
    <location>
        <begin position="213"/>
        <end position="226"/>
    </location>
</feature>
<feature type="region of interest" description="Disordered" evidence="2">
    <location>
        <begin position="192"/>
        <end position="226"/>
    </location>
</feature>
<feature type="domain" description="CCHC-type" evidence="3">
    <location>
        <begin position="233"/>
        <end position="248"/>
    </location>
</feature>
<sequence>MAEDGKVKIEKFDGHDYGYWRMQVEDLLYQKSLHLPMLGLSYRPEKMTDAEWNLLDRQALGVVRLSLSKSVAYNIVKETTTFGVLKALSNMYEKPSASNKVFLIRQLVNTKLKEGMSITAHINEFNSVISRLASVDINFEDEIQALLLLSSLPDSWSGTVTAVSSSSGTTKLTFDGIRDIILSEDIRRRSSGESSSTLLNTEGRGRRNERGHSRGRSKSRKRGQSKNRKEIECWNCKEKGHFKSQCPKPLVAKGKMQMNNVTDDESDDALICEEIDAANICCVGNSVESWILDSGASFHAVSSPDLIKNLRTGNLGKVRLADDQTLDIAGIGDVDLRTSLGTVWTLKDVRVIPNLRRKLISVGKLDDLGYDVSFGGGQWKIKRGNLVIAKGIKRGTLYMADVHADGVNAVTPVKVYVRKNRKVKQMAATWQQLEFMFGTSITGALSG</sequence>
<dbReference type="Pfam" id="PF14223">
    <property type="entry name" value="Retrotran_gag_2"/>
    <property type="match status" value="1"/>
</dbReference>
<evidence type="ECO:0000256" key="2">
    <source>
        <dbReference type="SAM" id="MobiDB-lite"/>
    </source>
</evidence>
<dbReference type="Pfam" id="PF22936">
    <property type="entry name" value="Pol_BBD"/>
    <property type="match status" value="1"/>
</dbReference>
<dbReference type="OrthoDB" id="418757at2759"/>
<evidence type="ECO:0000313" key="4">
    <source>
        <dbReference type="EMBL" id="KAD2393306.1"/>
    </source>
</evidence>
<dbReference type="InterPro" id="IPR054722">
    <property type="entry name" value="PolX-like_BBD"/>
</dbReference>
<accession>A0A5N6LM83</accession>
<keyword evidence="5" id="KW-1185">Reference proteome</keyword>
<organism evidence="4 5">
    <name type="scientific">Mikania micrantha</name>
    <name type="common">bitter vine</name>
    <dbReference type="NCBI Taxonomy" id="192012"/>
    <lineage>
        <taxon>Eukaryota</taxon>
        <taxon>Viridiplantae</taxon>
        <taxon>Streptophyta</taxon>
        <taxon>Embryophyta</taxon>
        <taxon>Tracheophyta</taxon>
        <taxon>Spermatophyta</taxon>
        <taxon>Magnoliopsida</taxon>
        <taxon>eudicotyledons</taxon>
        <taxon>Gunneridae</taxon>
        <taxon>Pentapetalae</taxon>
        <taxon>asterids</taxon>
        <taxon>campanulids</taxon>
        <taxon>Asterales</taxon>
        <taxon>Asteraceae</taxon>
        <taxon>Asteroideae</taxon>
        <taxon>Heliantheae alliance</taxon>
        <taxon>Eupatorieae</taxon>
        <taxon>Mikania</taxon>
    </lineage>
</organism>
<dbReference type="PANTHER" id="PTHR47592">
    <property type="entry name" value="PBF68 PROTEIN"/>
    <property type="match status" value="1"/>
</dbReference>
<dbReference type="InterPro" id="IPR001878">
    <property type="entry name" value="Znf_CCHC"/>
</dbReference>
<dbReference type="SUPFAM" id="SSF57756">
    <property type="entry name" value="Retrovirus zinc finger-like domains"/>
    <property type="match status" value="1"/>
</dbReference>
<dbReference type="GO" id="GO:0003676">
    <property type="term" value="F:nucleic acid binding"/>
    <property type="evidence" value="ECO:0007669"/>
    <property type="project" value="InterPro"/>
</dbReference>
<dbReference type="GO" id="GO:0008270">
    <property type="term" value="F:zinc ion binding"/>
    <property type="evidence" value="ECO:0007669"/>
    <property type="project" value="UniProtKB-KW"/>
</dbReference>
<protein>
    <recommendedName>
        <fullName evidence="3">CCHC-type domain-containing protein</fullName>
    </recommendedName>
</protein>
<evidence type="ECO:0000259" key="3">
    <source>
        <dbReference type="PROSITE" id="PS50158"/>
    </source>
</evidence>
<keyword evidence="1" id="KW-0862">Zinc</keyword>
<dbReference type="Pfam" id="PF00098">
    <property type="entry name" value="zf-CCHC"/>
    <property type="match status" value="1"/>
</dbReference>
<dbReference type="PANTHER" id="PTHR47592:SF27">
    <property type="entry name" value="OS08G0421700 PROTEIN"/>
    <property type="match status" value="1"/>
</dbReference>
<feature type="compositionally biased region" description="Basic and acidic residues" evidence="2">
    <location>
        <begin position="203"/>
        <end position="212"/>
    </location>
</feature>
<dbReference type="InterPro" id="IPR036875">
    <property type="entry name" value="Znf_CCHC_sf"/>
</dbReference>
<reference evidence="4 5" key="1">
    <citation type="submission" date="2019-05" db="EMBL/GenBank/DDBJ databases">
        <title>Mikania micrantha, genome provides insights into the molecular mechanism of rapid growth.</title>
        <authorList>
            <person name="Liu B."/>
        </authorList>
    </citation>
    <scope>NUCLEOTIDE SEQUENCE [LARGE SCALE GENOMIC DNA]</scope>
    <source>
        <strain evidence="4">NLD-2019</strain>
        <tissue evidence="4">Leaf</tissue>
    </source>
</reference>
<dbReference type="AlphaFoldDB" id="A0A5N6LM83"/>
<keyword evidence="1" id="KW-0479">Metal-binding</keyword>
<gene>
    <name evidence="4" type="ORF">E3N88_40283</name>
</gene>
<dbReference type="Proteomes" id="UP000326396">
    <property type="component" value="Linkage Group LG9"/>
</dbReference>
<dbReference type="EMBL" id="SZYD01000019">
    <property type="protein sequence ID" value="KAD2393306.1"/>
    <property type="molecule type" value="Genomic_DNA"/>
</dbReference>
<proteinExistence type="predicted"/>
<dbReference type="SMART" id="SM00343">
    <property type="entry name" value="ZnF_C2HC"/>
    <property type="match status" value="1"/>
</dbReference>
<name>A0A5N6LM83_9ASTR</name>
<dbReference type="PROSITE" id="PS50158">
    <property type="entry name" value="ZF_CCHC"/>
    <property type="match status" value="1"/>
</dbReference>
<comment type="caution">
    <text evidence="4">The sequence shown here is derived from an EMBL/GenBank/DDBJ whole genome shotgun (WGS) entry which is preliminary data.</text>
</comment>
<evidence type="ECO:0000256" key="1">
    <source>
        <dbReference type="PROSITE-ProRule" id="PRU00047"/>
    </source>
</evidence>
<evidence type="ECO:0000313" key="5">
    <source>
        <dbReference type="Proteomes" id="UP000326396"/>
    </source>
</evidence>